<proteinExistence type="predicted"/>
<dbReference type="AlphaFoldDB" id="A0A1G5J7D0"/>
<dbReference type="Proteomes" id="UP000199354">
    <property type="component" value="Unassembled WGS sequence"/>
</dbReference>
<evidence type="ECO:0000259" key="3">
    <source>
        <dbReference type="Pfam" id="PF18962"/>
    </source>
</evidence>
<feature type="chain" id="PRO_5011620045" evidence="2">
    <location>
        <begin position="20"/>
        <end position="399"/>
    </location>
</feature>
<dbReference type="SUPFAM" id="SSF110296">
    <property type="entry name" value="Oligoxyloglucan reducing end-specific cellobiohydrolase"/>
    <property type="match status" value="1"/>
</dbReference>
<gene>
    <name evidence="4" type="ORF">SAMN02927903_02580</name>
</gene>
<evidence type="ECO:0000256" key="2">
    <source>
        <dbReference type="SAM" id="SignalP"/>
    </source>
</evidence>
<feature type="signal peptide" evidence="2">
    <location>
        <begin position="1"/>
        <end position="19"/>
    </location>
</feature>
<dbReference type="InterPro" id="IPR026444">
    <property type="entry name" value="Secre_tail"/>
</dbReference>
<accession>A0A1G5J7D0</accession>
<evidence type="ECO:0000313" key="4">
    <source>
        <dbReference type="EMBL" id="SCY84114.1"/>
    </source>
</evidence>
<keyword evidence="5" id="KW-1185">Reference proteome</keyword>
<keyword evidence="1 2" id="KW-0732">Signal</keyword>
<dbReference type="Pfam" id="PF18962">
    <property type="entry name" value="Por_Secre_tail"/>
    <property type="match status" value="1"/>
</dbReference>
<protein>
    <submittedName>
        <fullName evidence="4">Por secretion system C-terminal sorting domain-containing protein</fullName>
    </submittedName>
</protein>
<dbReference type="RefSeq" id="WP_170826862.1">
    <property type="nucleotide sequence ID" value="NZ_FMVF01000012.1"/>
</dbReference>
<dbReference type="EMBL" id="FMVF01000012">
    <property type="protein sequence ID" value="SCY84114.1"/>
    <property type="molecule type" value="Genomic_DNA"/>
</dbReference>
<reference evidence="4 5" key="1">
    <citation type="submission" date="2016-10" db="EMBL/GenBank/DDBJ databases">
        <authorList>
            <person name="de Groot N.N."/>
        </authorList>
    </citation>
    <scope>NUCLEOTIDE SEQUENCE [LARGE SCALE GENOMIC DNA]</scope>
    <source>
        <strain evidence="4 5">CGMCC 1.7031</strain>
    </source>
</reference>
<sequence>MKTIIFLAAHLLLTMTAGAQTWTRLENLPTADFTEIDIIDGTLFAASGPTVYFSTDAAQSWQHKTITALPTEIRCIAKMGNRLYVGTQHGVFSAPMSQLSGTWTHHFNSSWVTAFAQRDGELFASTIGGGIYKRKPDGSWINFSNGLPSYSMSAYDLLDTPDGLIAFAGSNGTLYRFLNESNSWVEFYYNAQGYQPGLDFEDAQRAGDAMYVSRFNQLLRSDNFGYTWSTDQTGLPGGLGRTMALGANHLYAITTTAVADANFTLLCKRQRDAVGTDWSVGSETLDFFTYALVELGEKTFIASNQGVYVKDASLSVDTPQQKSKPVVYPNPSQDGWFTIDHSAPIEKISVYEPTGKCVLEQVNLPATHRFSVPSTGVYLVKLQSTGKVSSFKVIAQCLR</sequence>
<evidence type="ECO:0000256" key="1">
    <source>
        <dbReference type="ARBA" id="ARBA00022729"/>
    </source>
</evidence>
<feature type="domain" description="Secretion system C-terminal sorting" evidence="3">
    <location>
        <begin position="327"/>
        <end position="393"/>
    </location>
</feature>
<dbReference type="InterPro" id="IPR015943">
    <property type="entry name" value="WD40/YVTN_repeat-like_dom_sf"/>
</dbReference>
<evidence type="ECO:0000313" key="5">
    <source>
        <dbReference type="Proteomes" id="UP000199354"/>
    </source>
</evidence>
<dbReference type="NCBIfam" id="TIGR04183">
    <property type="entry name" value="Por_Secre_tail"/>
    <property type="match status" value="1"/>
</dbReference>
<dbReference type="Gene3D" id="2.130.10.10">
    <property type="entry name" value="YVTN repeat-like/Quinoprotein amine dehydrogenase"/>
    <property type="match status" value="1"/>
</dbReference>
<name>A0A1G5J7D0_9FLAO</name>
<organism evidence="4 5">
    <name type="scientific">Flavobacterium caeni</name>
    <dbReference type="NCBI Taxonomy" id="490189"/>
    <lineage>
        <taxon>Bacteria</taxon>
        <taxon>Pseudomonadati</taxon>
        <taxon>Bacteroidota</taxon>
        <taxon>Flavobacteriia</taxon>
        <taxon>Flavobacteriales</taxon>
        <taxon>Flavobacteriaceae</taxon>
        <taxon>Flavobacterium</taxon>
    </lineage>
</organism>